<dbReference type="PANTHER" id="PTHR10724">
    <property type="entry name" value="30S RIBOSOMAL PROTEIN S1"/>
    <property type="match status" value="1"/>
</dbReference>
<dbReference type="InterPro" id="IPR003029">
    <property type="entry name" value="S1_domain"/>
</dbReference>
<dbReference type="Gene3D" id="1.10.10.650">
    <property type="entry name" value="RuvA domain 2-like"/>
    <property type="match status" value="1"/>
</dbReference>
<dbReference type="InterPro" id="IPR018974">
    <property type="entry name" value="Tex-like_N"/>
</dbReference>
<dbReference type="PROSITE" id="PS50126">
    <property type="entry name" value="S1"/>
    <property type="match status" value="1"/>
</dbReference>
<evidence type="ECO:0000313" key="3">
    <source>
        <dbReference type="Proteomes" id="UP000789707"/>
    </source>
</evidence>
<dbReference type="Pfam" id="PF09371">
    <property type="entry name" value="Tex_N"/>
    <property type="match status" value="1"/>
</dbReference>
<dbReference type="InterPro" id="IPR010994">
    <property type="entry name" value="RuvA_2-like"/>
</dbReference>
<dbReference type="EMBL" id="CAKKNS010000004">
    <property type="protein sequence ID" value="CAH0416749.1"/>
    <property type="molecule type" value="Genomic_DNA"/>
</dbReference>
<dbReference type="SUPFAM" id="SSF158832">
    <property type="entry name" value="Tex N-terminal region-like"/>
    <property type="match status" value="1"/>
</dbReference>
<dbReference type="InterPro" id="IPR050437">
    <property type="entry name" value="Ribos_protein_bS1-like"/>
</dbReference>
<dbReference type="Pfam" id="PF17674">
    <property type="entry name" value="HHH_9"/>
    <property type="match status" value="1"/>
</dbReference>
<protein>
    <submittedName>
        <fullName evidence="2">Protein YhgF</fullName>
    </submittedName>
</protein>
<dbReference type="InterPro" id="IPR012340">
    <property type="entry name" value="NA-bd_OB-fold"/>
</dbReference>
<evidence type="ECO:0000259" key="1">
    <source>
        <dbReference type="PROSITE" id="PS50126"/>
    </source>
</evidence>
<dbReference type="Gene3D" id="1.10.3500.10">
    <property type="entry name" value="Tex N-terminal region-like"/>
    <property type="match status" value="1"/>
</dbReference>
<organism evidence="2 3">
    <name type="scientific">Periweissella fabaria</name>
    <dbReference type="NCBI Taxonomy" id="546157"/>
    <lineage>
        <taxon>Bacteria</taxon>
        <taxon>Bacillati</taxon>
        <taxon>Bacillota</taxon>
        <taxon>Bacilli</taxon>
        <taxon>Lactobacillales</taxon>
        <taxon>Lactobacillaceae</taxon>
        <taxon>Periweissella</taxon>
    </lineage>
</organism>
<dbReference type="Gene3D" id="2.40.50.140">
    <property type="entry name" value="Nucleic acid-binding proteins"/>
    <property type="match status" value="1"/>
</dbReference>
<dbReference type="Pfam" id="PF16921">
    <property type="entry name" value="Tex_YqgF"/>
    <property type="match status" value="1"/>
</dbReference>
<dbReference type="Pfam" id="PF12836">
    <property type="entry name" value="HHH_3"/>
    <property type="match status" value="1"/>
</dbReference>
<accession>A0ABM8Z5Y8</accession>
<feature type="domain" description="S1 motif" evidence="1">
    <location>
        <begin position="643"/>
        <end position="712"/>
    </location>
</feature>
<proteinExistence type="predicted"/>
<dbReference type="InterPro" id="IPR041692">
    <property type="entry name" value="HHH_9"/>
</dbReference>
<gene>
    <name evidence="2" type="primary">yhgF</name>
    <name evidence="2" type="ORF">WFA24289_01062</name>
</gene>
<dbReference type="Pfam" id="PF00575">
    <property type="entry name" value="S1"/>
    <property type="match status" value="1"/>
</dbReference>
<name>A0ABM8Z5Y8_9LACO</name>
<dbReference type="SUPFAM" id="SSF50249">
    <property type="entry name" value="Nucleic acid-binding proteins"/>
    <property type="match status" value="1"/>
</dbReference>
<dbReference type="SUPFAM" id="SSF53098">
    <property type="entry name" value="Ribonuclease H-like"/>
    <property type="match status" value="1"/>
</dbReference>
<evidence type="ECO:0000313" key="2">
    <source>
        <dbReference type="EMBL" id="CAH0416749.1"/>
    </source>
</evidence>
<dbReference type="Proteomes" id="UP000789707">
    <property type="component" value="Unassembled WGS sequence"/>
</dbReference>
<dbReference type="InterPro" id="IPR037027">
    <property type="entry name" value="YqgF/RNaseH-like_dom_sf"/>
</dbReference>
<dbReference type="InterPro" id="IPR055179">
    <property type="entry name" value="Tex-like_central_region"/>
</dbReference>
<keyword evidence="3" id="KW-1185">Reference proteome</keyword>
<dbReference type="InterPro" id="IPR023323">
    <property type="entry name" value="Tex-like_dom_sf"/>
</dbReference>
<dbReference type="Pfam" id="PF22706">
    <property type="entry name" value="Tex_central_region"/>
    <property type="match status" value="1"/>
</dbReference>
<reference evidence="2 3" key="1">
    <citation type="submission" date="2021-11" db="EMBL/GenBank/DDBJ databases">
        <authorList>
            <person name="Depoorter E."/>
        </authorList>
    </citation>
    <scope>NUCLEOTIDE SEQUENCE [LARGE SCALE GENOMIC DNA]</scope>
    <source>
        <strain evidence="2 3">LMG 24289</strain>
    </source>
</reference>
<dbReference type="SMART" id="SM00732">
    <property type="entry name" value="YqgFc"/>
    <property type="match status" value="1"/>
</dbReference>
<comment type="caution">
    <text evidence="2">The sequence shown here is derived from an EMBL/GenBank/DDBJ whole genome shotgun (WGS) entry which is preliminary data.</text>
</comment>
<dbReference type="CDD" id="cd05685">
    <property type="entry name" value="S1_Tex"/>
    <property type="match status" value="1"/>
</dbReference>
<dbReference type="Gene3D" id="1.10.150.310">
    <property type="entry name" value="Tex RuvX-like domain-like"/>
    <property type="match status" value="1"/>
</dbReference>
<dbReference type="PANTHER" id="PTHR10724:SF10">
    <property type="entry name" value="S1 RNA-BINDING DOMAIN-CONTAINING PROTEIN 1"/>
    <property type="match status" value="1"/>
</dbReference>
<dbReference type="InterPro" id="IPR032639">
    <property type="entry name" value="Tex_YqgF"/>
</dbReference>
<dbReference type="InterPro" id="IPR044146">
    <property type="entry name" value="S1_Tex"/>
</dbReference>
<dbReference type="InterPro" id="IPR012337">
    <property type="entry name" value="RNaseH-like_sf"/>
</dbReference>
<dbReference type="Gene3D" id="3.30.420.140">
    <property type="entry name" value="YqgF/RNase H-like domain"/>
    <property type="match status" value="1"/>
</dbReference>
<dbReference type="SMART" id="SM00316">
    <property type="entry name" value="S1"/>
    <property type="match status" value="1"/>
</dbReference>
<dbReference type="InterPro" id="IPR006641">
    <property type="entry name" value="YqgF/RNaseH-like_dom"/>
</dbReference>
<dbReference type="RefSeq" id="WP_230096789.1">
    <property type="nucleotide sequence ID" value="NZ_CAKKNS010000004.1"/>
</dbReference>
<sequence>MDTEINAQVAQQLNLKISQVTNVLSMLAEGNTVPFIARYRKERTQNLDEVAIRDIEGAAKTLNDLIARKAAVTKAITEQGALTAALSKAIANASTLQVVEDLYLPFKQKRRTKAMIAKEQGLEPFAQWLLKLPNGDVEVTAQNYVNADVPTTTAVIAGAVEIIAEQVSENAHHREWIRTLTWKQGRLESSVKNGGKELDEKGVYQQYYEFGAPLKGLNGYQILAINRGEREKVLKVDIAINVDDILNRLRFKEIGTIKNSAGTIVDNAIQEAYKRFIGPAIEREIRASLTSDASQQAIDVFGENLYHLLMQTPIKGQVVMGFDPGFRTGCKLAVIDANGKFMAKTVIYPHKPANAKDRAAAAETLKKLISENQVELIAIGNGTASRESEEFVAATIPAGVHYVIVNEAGASVYSASDEARQEFPTLHVEERSAVSIGRRLQDPLAELIKIDAKAIGVGQYQHDLPTKELDATVGTVIETAVNQIGVNLNTASVALLTHISGLNKTIAQNIVTYRDENGEFNLRNQLKKVPRLGPKAYEQAAGFLRIMDGKNVFDNTDIHPESYPLAKEILAASDLTLADINTPAMQKLATVNAQELATKLAAGPATVADIIASLLKPGRDVRDDLPGVILRSDVLHIEDLKPGMELEGTVRNVTDFGAFVDLGVKHDGLVHISRMSKQRIKHPSALLAVGDVVKVWVVDIDLKRDRIGLSLLPLETSND</sequence>
<dbReference type="SUPFAM" id="SSF47781">
    <property type="entry name" value="RuvA domain 2-like"/>
    <property type="match status" value="2"/>
</dbReference>
<dbReference type="InterPro" id="IPR023319">
    <property type="entry name" value="Tex-like_HTH_dom_sf"/>
</dbReference>